<dbReference type="EMBL" id="CYXZ01000017">
    <property type="protein sequence ID" value="CUN19838.1"/>
    <property type="molecule type" value="Genomic_DNA"/>
</dbReference>
<dbReference type="OrthoDB" id="9792479at2"/>
<dbReference type="Proteomes" id="UP000095350">
    <property type="component" value="Unassembled WGS sequence"/>
</dbReference>
<dbReference type="PROSITE" id="PS51257">
    <property type="entry name" value="PROKAR_LIPOPROTEIN"/>
    <property type="match status" value="1"/>
</dbReference>
<dbReference type="PaxDb" id="166486-ERS852572_02408"/>
<dbReference type="Gene3D" id="3.30.1490.480">
    <property type="entry name" value="Endolytic murein transglycosylase"/>
    <property type="match status" value="1"/>
</dbReference>
<keyword evidence="2" id="KW-1133">Transmembrane helix</keyword>
<dbReference type="RefSeq" id="WP_070103129.1">
    <property type="nucleotide sequence ID" value="NZ_CABIYH010000017.1"/>
</dbReference>
<evidence type="ECO:0000256" key="1">
    <source>
        <dbReference type="SAM" id="MobiDB-lite"/>
    </source>
</evidence>
<dbReference type="EMBL" id="QSFP01000002">
    <property type="protein sequence ID" value="RHA69718.1"/>
    <property type="molecule type" value="Genomic_DNA"/>
</dbReference>
<evidence type="ECO:0000313" key="5">
    <source>
        <dbReference type="Proteomes" id="UP000095350"/>
    </source>
</evidence>
<gene>
    <name evidence="4" type="ORF">DW927_02595</name>
    <name evidence="3" type="ORF">ERS852572_02408</name>
</gene>
<dbReference type="AlphaFoldDB" id="A0A173V1U4"/>
<evidence type="ECO:0000256" key="2">
    <source>
        <dbReference type="SAM" id="Phobius"/>
    </source>
</evidence>
<dbReference type="STRING" id="166486.ERS852572_02408"/>
<reference evidence="4 6" key="2">
    <citation type="submission" date="2018-08" db="EMBL/GenBank/DDBJ databases">
        <title>A genome reference for cultivated species of the human gut microbiota.</title>
        <authorList>
            <person name="Zou Y."/>
            <person name="Xue W."/>
            <person name="Luo G."/>
        </authorList>
    </citation>
    <scope>NUCLEOTIDE SEQUENCE [LARGE SCALE GENOMIC DNA]</scope>
    <source>
        <strain evidence="4 6">AM43-11</strain>
    </source>
</reference>
<name>A0A173V1U4_9FIRM</name>
<organism evidence="3 5">
    <name type="scientific">Roseburia intestinalis</name>
    <dbReference type="NCBI Taxonomy" id="166486"/>
    <lineage>
        <taxon>Bacteria</taxon>
        <taxon>Bacillati</taxon>
        <taxon>Bacillota</taxon>
        <taxon>Clostridia</taxon>
        <taxon>Lachnospirales</taxon>
        <taxon>Lachnospiraceae</taxon>
        <taxon>Roseburia</taxon>
    </lineage>
</organism>
<feature type="transmembrane region" description="Helical" evidence="2">
    <location>
        <begin position="6"/>
        <end position="25"/>
    </location>
</feature>
<keyword evidence="2" id="KW-0812">Transmembrane</keyword>
<proteinExistence type="predicted"/>
<keyword evidence="2" id="KW-0472">Membrane</keyword>
<feature type="region of interest" description="Disordered" evidence="1">
    <location>
        <begin position="82"/>
        <end position="116"/>
    </location>
</feature>
<protein>
    <submittedName>
        <fullName evidence="3">YceG-like family</fullName>
    </submittedName>
</protein>
<evidence type="ECO:0000313" key="3">
    <source>
        <dbReference type="EMBL" id="CUN19838.1"/>
    </source>
</evidence>
<accession>A0A173V1U4</accession>
<sequence>MKLKYYLRGLGIGIIVTTIILVSCFSMQKPKMTDEQIIEKAAQLGMIMPEQNSAVIAETETTEPEETEQKNEQQIAAEELQQETETQMEVPKEPETETPQESVVSDTENAENAEQTQQEPFTLVVNRGDVCRTMCENLAANGVIDDSEGLRKYLSEIGYASFISAGTYQIPYHASYEEITNILKAGPMEQQQQ</sequence>
<evidence type="ECO:0000313" key="6">
    <source>
        <dbReference type="Proteomes" id="UP000284465"/>
    </source>
</evidence>
<feature type="compositionally biased region" description="Polar residues" evidence="1">
    <location>
        <begin position="97"/>
        <end position="106"/>
    </location>
</feature>
<evidence type="ECO:0000313" key="4">
    <source>
        <dbReference type="EMBL" id="RHA69718.1"/>
    </source>
</evidence>
<reference evidence="3 5" key="1">
    <citation type="submission" date="2015-09" db="EMBL/GenBank/DDBJ databases">
        <authorList>
            <consortium name="Pathogen Informatics"/>
        </authorList>
    </citation>
    <scope>NUCLEOTIDE SEQUENCE [LARGE SCALE GENOMIC DNA]</scope>
    <source>
        <strain evidence="3 5">2789STDY5834960</strain>
    </source>
</reference>
<dbReference type="Proteomes" id="UP000284465">
    <property type="component" value="Unassembled WGS sequence"/>
</dbReference>